<dbReference type="Proteomes" id="UP001233264">
    <property type="component" value="Chromosome"/>
</dbReference>
<keyword evidence="2" id="KW-1185">Reference proteome</keyword>
<dbReference type="RefSeq" id="WP_015007185.1">
    <property type="nucleotide sequence ID" value="NZ_CP120365.1"/>
</dbReference>
<proteinExistence type="predicted"/>
<sequence length="49" mass="5580">MSSLLEISPEKLARFIGTPNCPVLIDVRWCRDATDEIHTWPSPKKGAWN</sequence>
<evidence type="ECO:0008006" key="3">
    <source>
        <dbReference type="Google" id="ProtNLM"/>
    </source>
</evidence>
<dbReference type="EMBL" id="CP120365">
    <property type="protein sequence ID" value="WHS93251.1"/>
    <property type="molecule type" value="Genomic_DNA"/>
</dbReference>
<accession>A0ABY8T5U7</accession>
<evidence type="ECO:0000313" key="2">
    <source>
        <dbReference type="Proteomes" id="UP001233264"/>
    </source>
</evidence>
<evidence type="ECO:0000313" key="1">
    <source>
        <dbReference type="EMBL" id="WHS93251.1"/>
    </source>
</evidence>
<name>A0ABY8T5U7_9HYPH</name>
<reference evidence="1 2" key="1">
    <citation type="submission" date="2023-03" db="EMBL/GenBank/DDBJ databases">
        <authorList>
            <person name="Menendez E."/>
            <person name="Kaur S."/>
            <person name="Flores-Felix J.D."/>
            <person name="diCenzo G.C."/>
            <person name="Peix A."/>
            <person name="Velazquez E."/>
        </authorList>
    </citation>
    <scope>NUCLEOTIDE SEQUENCE [LARGE SCALE GENOMIC DNA]</scope>
    <source>
        <strain evidence="1 2">CCBAU 71714</strain>
    </source>
</reference>
<organism evidence="1 2">
    <name type="scientific">Sinorhizobium kummerowiae</name>
    <dbReference type="NCBI Taxonomy" id="158892"/>
    <lineage>
        <taxon>Bacteria</taxon>
        <taxon>Pseudomonadati</taxon>
        <taxon>Pseudomonadota</taxon>
        <taxon>Alphaproteobacteria</taxon>
        <taxon>Hyphomicrobiales</taxon>
        <taxon>Rhizobiaceae</taxon>
        <taxon>Sinorhizobium/Ensifer group</taxon>
        <taxon>Sinorhizobium</taxon>
    </lineage>
</organism>
<gene>
    <name evidence="1" type="ORF">PZL22_004362</name>
</gene>
<protein>
    <recommendedName>
        <fullName evidence="3">Sulfurtransferase</fullName>
    </recommendedName>
</protein>